<dbReference type="EMBL" id="FMUS01000018">
    <property type="protein sequence ID" value="SCY84303.1"/>
    <property type="molecule type" value="Genomic_DNA"/>
</dbReference>
<dbReference type="AlphaFoldDB" id="A0A1G5J7F4"/>
<dbReference type="SUPFAM" id="SSF52317">
    <property type="entry name" value="Class I glutamine amidotransferase-like"/>
    <property type="match status" value="1"/>
</dbReference>
<evidence type="ECO:0000313" key="2">
    <source>
        <dbReference type="EMBL" id="SCY84303.1"/>
    </source>
</evidence>
<proteinExistence type="predicted"/>
<gene>
    <name evidence="2" type="ORF">SAMN03080606_02696</name>
</gene>
<dbReference type="GO" id="GO:0005737">
    <property type="term" value="C:cytoplasm"/>
    <property type="evidence" value="ECO:0007669"/>
    <property type="project" value="TreeGrafter"/>
</dbReference>
<evidence type="ECO:0000259" key="1">
    <source>
        <dbReference type="Pfam" id="PF01965"/>
    </source>
</evidence>
<accession>A0A1G5J7F4</accession>
<keyword evidence="2" id="KW-0645">Protease</keyword>
<dbReference type="Pfam" id="PF01965">
    <property type="entry name" value="DJ-1_PfpI"/>
    <property type="match status" value="1"/>
</dbReference>
<dbReference type="PANTHER" id="PTHR48094:SF12">
    <property type="entry name" value="PARKINSON DISEASE PROTEIN 7 HOMOLOG"/>
    <property type="match status" value="1"/>
</dbReference>
<dbReference type="InterPro" id="IPR002818">
    <property type="entry name" value="DJ-1/PfpI"/>
</dbReference>
<reference evidence="2 3" key="1">
    <citation type="submission" date="2016-10" db="EMBL/GenBank/DDBJ databases">
        <authorList>
            <person name="de Groot N.N."/>
        </authorList>
    </citation>
    <scope>NUCLEOTIDE SEQUENCE [LARGE SCALE GENOMIC DNA]</scope>
    <source>
        <strain evidence="2 3">DSM 18978</strain>
    </source>
</reference>
<dbReference type="InterPro" id="IPR029062">
    <property type="entry name" value="Class_I_gatase-like"/>
</dbReference>
<dbReference type="Proteomes" id="UP000198636">
    <property type="component" value="Unassembled WGS sequence"/>
</dbReference>
<dbReference type="STRING" id="1120976.SAMN03080606_02696"/>
<dbReference type="GO" id="GO:0008233">
    <property type="term" value="F:peptidase activity"/>
    <property type="evidence" value="ECO:0007669"/>
    <property type="project" value="UniProtKB-KW"/>
</dbReference>
<feature type="domain" description="DJ-1/PfpI" evidence="1">
    <location>
        <begin position="3"/>
        <end position="169"/>
    </location>
</feature>
<keyword evidence="3" id="KW-1185">Reference proteome</keyword>
<evidence type="ECO:0000313" key="3">
    <source>
        <dbReference type="Proteomes" id="UP000198636"/>
    </source>
</evidence>
<dbReference type="OrthoDB" id="6003696at2"/>
<name>A0A1G5J7F4_9FIRM</name>
<dbReference type="InterPro" id="IPR050325">
    <property type="entry name" value="Prot/Nucl_acid_deglycase"/>
</dbReference>
<organism evidence="2 3">
    <name type="scientific">Alkaliphilus peptidifermentans DSM 18978</name>
    <dbReference type="NCBI Taxonomy" id="1120976"/>
    <lineage>
        <taxon>Bacteria</taxon>
        <taxon>Bacillati</taxon>
        <taxon>Bacillota</taxon>
        <taxon>Clostridia</taxon>
        <taxon>Peptostreptococcales</taxon>
        <taxon>Natronincolaceae</taxon>
        <taxon>Alkaliphilus</taxon>
    </lineage>
</organism>
<protein>
    <submittedName>
        <fullName evidence="2">Putative intracellular protease/amidase</fullName>
    </submittedName>
</protein>
<keyword evidence="2" id="KW-0378">Hydrolase</keyword>
<dbReference type="RefSeq" id="WP_091544359.1">
    <property type="nucleotide sequence ID" value="NZ_FMUS01000018.1"/>
</dbReference>
<dbReference type="PANTHER" id="PTHR48094">
    <property type="entry name" value="PROTEIN/NUCLEIC ACID DEGLYCASE DJ-1-RELATED"/>
    <property type="match status" value="1"/>
</dbReference>
<dbReference type="Gene3D" id="3.40.50.880">
    <property type="match status" value="1"/>
</dbReference>
<sequence>MGKIAFFIYDDMADFEITFAAHLLGTNGYEIVTIAYEDKLIRNKTGVQYKPLKQVKDIINEDIEGLIITGGWNGEIRPELMDLIHKVNSKDKLLAAICAGPRYLAKAGILNSFKYTTSISEWTETHNQNFGDDKDPFPRENYIFDKVIRDRNVITAQGTAFIDFAVEICDWFKLFKDNEEKVSFLNSFKGIDC</sequence>
<dbReference type="GO" id="GO:0006508">
    <property type="term" value="P:proteolysis"/>
    <property type="evidence" value="ECO:0007669"/>
    <property type="project" value="UniProtKB-KW"/>
</dbReference>